<dbReference type="Gene3D" id="2.170.300.10">
    <property type="entry name" value="Tie2 ligand-binding domain superfamily"/>
    <property type="match status" value="1"/>
</dbReference>
<dbReference type="RefSeq" id="XP_022297727.1">
    <property type="nucleotide sequence ID" value="XM_022442019.1"/>
</dbReference>
<protein>
    <submittedName>
        <fullName evidence="3">Uncharacterized protein LOC111107059</fullName>
    </submittedName>
</protein>
<reference evidence="2" key="1">
    <citation type="submission" date="2024-06" db="UniProtKB">
        <authorList>
            <consortium name="RefSeq"/>
        </authorList>
    </citation>
    <scope>NUCLEOTIDE SEQUENCE [LARGE SCALE GENOMIC DNA]</scope>
</reference>
<reference evidence="3" key="2">
    <citation type="submission" date="2025-08" db="UniProtKB">
        <authorList>
            <consortium name="RefSeq"/>
        </authorList>
    </citation>
    <scope>IDENTIFICATION</scope>
    <source>
        <tissue evidence="3">Whole sample</tissue>
    </source>
</reference>
<evidence type="ECO:0000313" key="2">
    <source>
        <dbReference type="Proteomes" id="UP000694844"/>
    </source>
</evidence>
<keyword evidence="1" id="KW-1133">Transmembrane helix</keyword>
<evidence type="ECO:0000256" key="1">
    <source>
        <dbReference type="SAM" id="Phobius"/>
    </source>
</evidence>
<keyword evidence="1" id="KW-0472">Membrane</keyword>
<evidence type="ECO:0000313" key="3">
    <source>
        <dbReference type="RefSeq" id="XP_022297727.1"/>
    </source>
</evidence>
<organism evidence="2 3">
    <name type="scientific">Crassostrea virginica</name>
    <name type="common">Eastern oyster</name>
    <dbReference type="NCBI Taxonomy" id="6565"/>
    <lineage>
        <taxon>Eukaryota</taxon>
        <taxon>Metazoa</taxon>
        <taxon>Spiralia</taxon>
        <taxon>Lophotrochozoa</taxon>
        <taxon>Mollusca</taxon>
        <taxon>Bivalvia</taxon>
        <taxon>Autobranchia</taxon>
        <taxon>Pteriomorphia</taxon>
        <taxon>Ostreida</taxon>
        <taxon>Ostreoidea</taxon>
        <taxon>Ostreidae</taxon>
        <taxon>Crassostrea</taxon>
    </lineage>
</organism>
<dbReference type="OrthoDB" id="18487at2759"/>
<accession>A0A8B8B2T9</accession>
<feature type="transmembrane region" description="Helical" evidence="1">
    <location>
        <begin position="79"/>
        <end position="100"/>
    </location>
</feature>
<name>A0A8B8B2T9_CRAVI</name>
<gene>
    <name evidence="3" type="primary">LOC111107059</name>
</gene>
<dbReference type="GeneID" id="111107059"/>
<keyword evidence="2" id="KW-1185">Reference proteome</keyword>
<sequence>MCKDETKGLCLQDFQLIDGICEPCFGSWGINCTQNCTPGHYGFGCRRRCFCHSNQLCDKRLGCIEKVTDESTSGFLCDVLLAISICAGCLCIILIVYIACKRYTARQNPNGTTPGCKVTTGTIFTEQEEVTFEVEQPIFGQLDCRSQENGKSANDQALSSCGTSLHTNPHCPNKRVMAEPSITSLQGSSNNEQPFARNLSVYSNFYYKCELKPDEYDVVDTNVMK</sequence>
<proteinExistence type="predicted"/>
<dbReference type="KEGG" id="cvn:111107059"/>
<dbReference type="Proteomes" id="UP000694844">
    <property type="component" value="Chromosome 1"/>
</dbReference>
<keyword evidence="1" id="KW-0812">Transmembrane</keyword>
<dbReference type="AlphaFoldDB" id="A0A8B8B2T9"/>